<protein>
    <submittedName>
        <fullName evidence="3">Tetrahydrofolate dehydrogenase/cyclohydrolase catalytic domain-containing protein</fullName>
    </submittedName>
</protein>
<organism evidence="2 3">
    <name type="scientific">Romanomermis culicivorax</name>
    <name type="common">Nematode worm</name>
    <dbReference type="NCBI Taxonomy" id="13658"/>
    <lineage>
        <taxon>Eukaryota</taxon>
        <taxon>Metazoa</taxon>
        <taxon>Ecdysozoa</taxon>
        <taxon>Nematoda</taxon>
        <taxon>Enoplea</taxon>
        <taxon>Dorylaimia</taxon>
        <taxon>Mermithida</taxon>
        <taxon>Mermithoidea</taxon>
        <taxon>Mermithidae</taxon>
        <taxon>Romanomermis</taxon>
    </lineage>
</organism>
<dbReference type="GO" id="GO:0035999">
    <property type="term" value="P:tetrahydrofolate interconversion"/>
    <property type="evidence" value="ECO:0007669"/>
    <property type="project" value="TreeGrafter"/>
</dbReference>
<dbReference type="GO" id="GO:0004488">
    <property type="term" value="F:methylenetetrahydrofolate dehydrogenase (NADP+) activity"/>
    <property type="evidence" value="ECO:0007669"/>
    <property type="project" value="InterPro"/>
</dbReference>
<dbReference type="GO" id="GO:0005829">
    <property type="term" value="C:cytosol"/>
    <property type="evidence" value="ECO:0007669"/>
    <property type="project" value="TreeGrafter"/>
</dbReference>
<name>A0A915K0H5_ROMCU</name>
<evidence type="ECO:0000259" key="1">
    <source>
        <dbReference type="Pfam" id="PF00763"/>
    </source>
</evidence>
<reference evidence="3" key="1">
    <citation type="submission" date="2022-11" db="UniProtKB">
        <authorList>
            <consortium name="WormBaseParasite"/>
        </authorList>
    </citation>
    <scope>IDENTIFICATION</scope>
</reference>
<proteinExistence type="predicted"/>
<dbReference type="InterPro" id="IPR020630">
    <property type="entry name" value="THF_DH/CycHdrlase_cat_dom"/>
</dbReference>
<dbReference type="OMA" id="FDENWRK"/>
<dbReference type="AlphaFoldDB" id="A0A915K0H5"/>
<dbReference type="Proteomes" id="UP000887565">
    <property type="component" value="Unplaced"/>
</dbReference>
<accession>A0A915K0H5</accession>
<feature type="domain" description="Tetrahydrofolate dehydrogenase/cyclohydrolase catalytic" evidence="1">
    <location>
        <begin position="5"/>
        <end position="72"/>
    </location>
</feature>
<dbReference type="WBParaSite" id="nRc.2.0.1.t31809-RA">
    <property type="protein sequence ID" value="nRc.2.0.1.t31809-RA"/>
    <property type="gene ID" value="nRc.2.0.1.g31809"/>
</dbReference>
<dbReference type="Pfam" id="PF00763">
    <property type="entry name" value="THF_DHG_CYH"/>
    <property type="match status" value="1"/>
</dbReference>
<dbReference type="GO" id="GO:0004477">
    <property type="term" value="F:methenyltetrahydrofolate cyclohydrolase activity"/>
    <property type="evidence" value="ECO:0007669"/>
    <property type="project" value="TreeGrafter"/>
</dbReference>
<evidence type="ECO:0000313" key="2">
    <source>
        <dbReference type="Proteomes" id="UP000887565"/>
    </source>
</evidence>
<keyword evidence="2" id="KW-1185">Reference proteome</keyword>
<sequence length="103" mass="11896">MAKIIDGKQLADNLQAELRDEILKIREKTAPDFDFRPSLAVVQVGDRPDSTVYIRNKLRAAEKIGVAARLVNHNFPLKFQYPSKSGLNLHSFDENWRKIMIFR</sequence>
<dbReference type="SUPFAM" id="SSF53223">
    <property type="entry name" value="Aminoacid dehydrogenase-like, N-terminal domain"/>
    <property type="match status" value="1"/>
</dbReference>
<evidence type="ECO:0000313" key="3">
    <source>
        <dbReference type="WBParaSite" id="nRc.2.0.1.t31809-RA"/>
    </source>
</evidence>
<dbReference type="Gene3D" id="3.40.50.10860">
    <property type="entry name" value="Leucine Dehydrogenase, chain A, domain 1"/>
    <property type="match status" value="1"/>
</dbReference>
<dbReference type="InterPro" id="IPR046346">
    <property type="entry name" value="Aminoacid_DH-like_N_sf"/>
</dbReference>
<dbReference type="PANTHER" id="PTHR48099">
    <property type="entry name" value="C-1-TETRAHYDROFOLATE SYNTHASE, CYTOPLASMIC-RELATED"/>
    <property type="match status" value="1"/>
</dbReference>
<dbReference type="PANTHER" id="PTHR48099:SF5">
    <property type="entry name" value="C-1-TETRAHYDROFOLATE SYNTHASE, CYTOPLASMIC"/>
    <property type="match status" value="1"/>
</dbReference>